<keyword evidence="10" id="KW-0472">Membrane</keyword>
<dbReference type="EC" id="2.7.13.3" evidence="2"/>
<dbReference type="PROSITE" id="PS50109">
    <property type="entry name" value="HIS_KIN"/>
    <property type="match status" value="1"/>
</dbReference>
<evidence type="ECO:0000256" key="7">
    <source>
        <dbReference type="PROSITE-ProRule" id="PRU00169"/>
    </source>
</evidence>
<dbReference type="CDD" id="cd00082">
    <property type="entry name" value="HisKA"/>
    <property type="match status" value="1"/>
</dbReference>
<evidence type="ECO:0000256" key="8">
    <source>
        <dbReference type="SAM" id="Coils"/>
    </source>
</evidence>
<dbReference type="SUPFAM" id="SSF52172">
    <property type="entry name" value="CheY-like"/>
    <property type="match status" value="3"/>
</dbReference>
<dbReference type="STRING" id="314230.DSM3645_25452"/>
<dbReference type="InterPro" id="IPR004358">
    <property type="entry name" value="Sig_transdc_His_kin-like_C"/>
</dbReference>
<feature type="coiled-coil region" evidence="8">
    <location>
        <begin position="233"/>
        <end position="323"/>
    </location>
</feature>
<keyword evidence="10" id="KW-1133">Transmembrane helix</keyword>
<dbReference type="PRINTS" id="PR00344">
    <property type="entry name" value="BCTRLSENSOR"/>
</dbReference>
<dbReference type="Pfam" id="PF02518">
    <property type="entry name" value="HATPase_c"/>
    <property type="match status" value="1"/>
</dbReference>
<feature type="domain" description="Response regulatory" evidence="12">
    <location>
        <begin position="731"/>
        <end position="848"/>
    </location>
</feature>
<dbReference type="SUPFAM" id="SSF55781">
    <property type="entry name" value="GAF domain-like"/>
    <property type="match status" value="1"/>
</dbReference>
<evidence type="ECO:0000256" key="4">
    <source>
        <dbReference type="ARBA" id="ARBA00022679"/>
    </source>
</evidence>
<dbReference type="SUPFAM" id="SSF47384">
    <property type="entry name" value="Homodimeric domain of signal transducing histidine kinase"/>
    <property type="match status" value="1"/>
</dbReference>
<feature type="modified residue" description="4-aspartylphosphate" evidence="7">
    <location>
        <position position="780"/>
    </location>
</feature>
<dbReference type="CDD" id="cd00156">
    <property type="entry name" value="REC"/>
    <property type="match status" value="2"/>
</dbReference>
<dbReference type="SMART" id="SM00448">
    <property type="entry name" value="REC"/>
    <property type="match status" value="3"/>
</dbReference>
<accession>A4A0F8</accession>
<dbReference type="Gene3D" id="3.30.450.40">
    <property type="match status" value="1"/>
</dbReference>
<feature type="domain" description="Response regulatory" evidence="12">
    <location>
        <begin position="609"/>
        <end position="722"/>
    </location>
</feature>
<dbReference type="Gene3D" id="3.40.50.2300">
    <property type="match status" value="3"/>
</dbReference>
<dbReference type="Pfam" id="PF00512">
    <property type="entry name" value="HisKA"/>
    <property type="match status" value="1"/>
</dbReference>
<evidence type="ECO:0000256" key="1">
    <source>
        <dbReference type="ARBA" id="ARBA00000085"/>
    </source>
</evidence>
<feature type="domain" description="Histidine kinase" evidence="11">
    <location>
        <begin position="333"/>
        <end position="553"/>
    </location>
</feature>
<evidence type="ECO:0000256" key="3">
    <source>
        <dbReference type="ARBA" id="ARBA00022553"/>
    </source>
</evidence>
<dbReference type="SMART" id="SM00388">
    <property type="entry name" value="HisKA"/>
    <property type="match status" value="1"/>
</dbReference>
<dbReference type="SMART" id="SM00065">
    <property type="entry name" value="GAF"/>
    <property type="match status" value="1"/>
</dbReference>
<dbReference type="OrthoDB" id="9762493at2"/>
<dbReference type="InterPro" id="IPR003018">
    <property type="entry name" value="GAF"/>
</dbReference>
<feature type="modified residue" description="4-aspartylphosphate" evidence="7">
    <location>
        <position position="932"/>
    </location>
</feature>
<comment type="catalytic activity">
    <reaction evidence="1">
        <text>ATP + protein L-histidine = ADP + protein N-phospho-L-histidine.</text>
        <dbReference type="EC" id="2.7.13.3"/>
    </reaction>
</comment>
<dbReference type="FunFam" id="3.30.565.10:FF:000010">
    <property type="entry name" value="Sensor histidine kinase RcsC"/>
    <property type="match status" value="1"/>
</dbReference>
<dbReference type="EMBL" id="AANZ01000028">
    <property type="protein sequence ID" value="EAQ77778.1"/>
    <property type="molecule type" value="Genomic_DNA"/>
</dbReference>
<dbReference type="InterPro" id="IPR036890">
    <property type="entry name" value="HATPase_C_sf"/>
</dbReference>
<reference evidence="13 14" key="1">
    <citation type="submission" date="2006-02" db="EMBL/GenBank/DDBJ databases">
        <authorList>
            <person name="Amann R."/>
            <person name="Ferriera S."/>
            <person name="Johnson J."/>
            <person name="Kravitz S."/>
            <person name="Halpern A."/>
            <person name="Remington K."/>
            <person name="Beeson K."/>
            <person name="Tran B."/>
            <person name="Rogers Y.-H."/>
            <person name="Friedman R."/>
            <person name="Venter J.C."/>
        </authorList>
    </citation>
    <scope>NUCLEOTIDE SEQUENCE [LARGE SCALE GENOMIC DNA]</scope>
    <source>
        <strain evidence="13 14">DSM 3645</strain>
    </source>
</reference>
<dbReference type="GO" id="GO:0000155">
    <property type="term" value="F:phosphorelay sensor kinase activity"/>
    <property type="evidence" value="ECO:0007669"/>
    <property type="project" value="InterPro"/>
</dbReference>
<dbReference type="InterPro" id="IPR003661">
    <property type="entry name" value="HisK_dim/P_dom"/>
</dbReference>
<dbReference type="PANTHER" id="PTHR45339:SF1">
    <property type="entry name" value="HYBRID SIGNAL TRANSDUCTION HISTIDINE KINASE J"/>
    <property type="match status" value="1"/>
</dbReference>
<feature type="transmembrane region" description="Helical" evidence="10">
    <location>
        <begin position="46"/>
        <end position="67"/>
    </location>
</feature>
<evidence type="ECO:0000256" key="5">
    <source>
        <dbReference type="ARBA" id="ARBA00022777"/>
    </source>
</evidence>
<protein>
    <recommendedName>
        <fullName evidence="2">histidine kinase</fullName>
        <ecNumber evidence="2">2.7.13.3</ecNumber>
    </recommendedName>
</protein>
<evidence type="ECO:0000256" key="6">
    <source>
        <dbReference type="ARBA" id="ARBA00023012"/>
    </source>
</evidence>
<evidence type="ECO:0000313" key="14">
    <source>
        <dbReference type="Proteomes" id="UP000004358"/>
    </source>
</evidence>
<dbReference type="HOGENOM" id="CLU_000445_127_0_0"/>
<keyword evidence="8" id="KW-0175">Coiled coil</keyword>
<dbReference type="Gene3D" id="1.10.287.130">
    <property type="match status" value="1"/>
</dbReference>
<dbReference type="Pfam" id="PF00072">
    <property type="entry name" value="Response_reg"/>
    <property type="match status" value="3"/>
</dbReference>
<dbReference type="PANTHER" id="PTHR45339">
    <property type="entry name" value="HYBRID SIGNAL TRANSDUCTION HISTIDINE KINASE J"/>
    <property type="match status" value="1"/>
</dbReference>
<evidence type="ECO:0000313" key="13">
    <source>
        <dbReference type="EMBL" id="EAQ77778.1"/>
    </source>
</evidence>
<name>A4A0F8_9BACT</name>
<dbReference type="CDD" id="cd17546">
    <property type="entry name" value="REC_hyHK_CKI1_RcsC-like"/>
    <property type="match status" value="1"/>
</dbReference>
<dbReference type="AlphaFoldDB" id="A4A0F8"/>
<keyword evidence="4" id="KW-0808">Transferase</keyword>
<keyword evidence="6" id="KW-0902">Two-component regulatory system</keyword>
<keyword evidence="5 13" id="KW-0418">Kinase</keyword>
<dbReference type="eggNOG" id="COG0745">
    <property type="taxonomic scope" value="Bacteria"/>
</dbReference>
<dbReference type="Pfam" id="PF13185">
    <property type="entry name" value="GAF_2"/>
    <property type="match status" value="1"/>
</dbReference>
<dbReference type="Proteomes" id="UP000004358">
    <property type="component" value="Unassembled WGS sequence"/>
</dbReference>
<evidence type="ECO:0000259" key="12">
    <source>
        <dbReference type="PROSITE" id="PS50110"/>
    </source>
</evidence>
<feature type="modified residue" description="4-aspartylphosphate" evidence="7">
    <location>
        <position position="658"/>
    </location>
</feature>
<proteinExistence type="predicted"/>
<dbReference type="Gene3D" id="3.30.565.10">
    <property type="entry name" value="Histidine kinase-like ATPase, C-terminal domain"/>
    <property type="match status" value="1"/>
</dbReference>
<dbReference type="InterPro" id="IPR011006">
    <property type="entry name" value="CheY-like_superfamily"/>
</dbReference>
<sequence>MYLIPIALSLLAWRPQIPLAVAAVATLLMFATLVSDEPGFNLVIAQINRGCGIFTIWVMAIVAYFFVKNKLEIDLERWLQKGQTSLSKAMIGDPSLENLGDSVLKLLTEYTGAQVAVLFARDGKEFRRIASYGVPSNSDIQNDFTLEDGLLGRAVKDNRIFMLDDVPDGYLTLGSALGNGKPKHLAICPMAAEDITYAVLEIGFLSEVDGRTRLLLERVSESVAIAVRSANYRAHLQTLLEETQRQSEELQAQSEELRVANEELEEQGNALKETATRLELQQAELEQTNTQLEEQTQQLEAQRDDLARTKLSLQHQAADLERASRYKSDFLANMSHELRTPLNSSLILAKLLADNPQGNLSEEQVKFAKTIQSAGNDLLNLISDILDLSKIEAGQMELRLEQLRVQKLIDEVSRTMQPLARQKELRFETQIAPDCPKIIFTDRQRLEQVLKNLLSNAIKFTEQGEVKLSVTPLSNQRLALAVSDTGIGISEEQQQIVFEAFRQADSSSHRKHGGTGLGLSISKEFSRLLGGELRLESKPGDGSTFTLIIPADFDPTASPPTIASEESKEIAISTKSDSPPISEARPARKQTEFRLIEDDRDQLQGTARVILVVEDDPNFAQILYNLAHDTRFQCVVANTAEEAYAAALEYQPSAVILDVGLPDHSGLSVLDRLKNDARVRHIPVHVISGNDYNDSALSLGAIGFMLKPVKREEIIEVLQGLETRLAQRMRRVLVVEDDPVQLDSMHALLRSRDVETIGVQSAAECLEKLRSETFDCMVLDLTLPDASGYSLLETLSQEESYSFPPVIVYTGRDLSIEQEQRLRRYSSSIIIKGAKSPERLLDEVTLFLHQVVSELPPEQQRMIEKARSRDAALENRHILIVEDDVRNVFALTSILEPCGVVLQVARNGLEAVAAIDKSIAEPNNRVDLVLMDVMMPEMDGISATQEIRKRPQCQRLPIIMLTAKAMKDDQQSCLAAGANDYLAKPLDVEKLLSLIRVWMPRQGAGL</sequence>
<dbReference type="InterPro" id="IPR001789">
    <property type="entry name" value="Sig_transdc_resp-reg_receiver"/>
</dbReference>
<keyword evidence="3 7" id="KW-0597">Phosphoprotein</keyword>
<dbReference type="eggNOG" id="COG4251">
    <property type="taxonomic scope" value="Bacteria"/>
</dbReference>
<evidence type="ECO:0000259" key="11">
    <source>
        <dbReference type="PROSITE" id="PS50109"/>
    </source>
</evidence>
<dbReference type="InterPro" id="IPR029016">
    <property type="entry name" value="GAF-like_dom_sf"/>
</dbReference>
<feature type="domain" description="Response regulatory" evidence="12">
    <location>
        <begin position="877"/>
        <end position="999"/>
    </location>
</feature>
<dbReference type="CDD" id="cd16922">
    <property type="entry name" value="HATPase_EvgS-ArcB-TorS-like"/>
    <property type="match status" value="1"/>
</dbReference>
<dbReference type="eggNOG" id="COG0784">
    <property type="taxonomic scope" value="Bacteria"/>
</dbReference>
<dbReference type="InterPro" id="IPR003594">
    <property type="entry name" value="HATPase_dom"/>
</dbReference>
<evidence type="ECO:0000256" key="9">
    <source>
        <dbReference type="SAM" id="MobiDB-lite"/>
    </source>
</evidence>
<dbReference type="InterPro" id="IPR036097">
    <property type="entry name" value="HisK_dim/P_sf"/>
</dbReference>
<dbReference type="SUPFAM" id="SSF55874">
    <property type="entry name" value="ATPase domain of HSP90 chaperone/DNA topoisomerase II/histidine kinase"/>
    <property type="match status" value="1"/>
</dbReference>
<dbReference type="PROSITE" id="PS50110">
    <property type="entry name" value="RESPONSE_REGULATORY"/>
    <property type="match status" value="3"/>
</dbReference>
<evidence type="ECO:0000256" key="2">
    <source>
        <dbReference type="ARBA" id="ARBA00012438"/>
    </source>
</evidence>
<feature type="region of interest" description="Disordered" evidence="9">
    <location>
        <begin position="562"/>
        <end position="588"/>
    </location>
</feature>
<organism evidence="13 14">
    <name type="scientific">Blastopirellula marina DSM 3645</name>
    <dbReference type="NCBI Taxonomy" id="314230"/>
    <lineage>
        <taxon>Bacteria</taxon>
        <taxon>Pseudomonadati</taxon>
        <taxon>Planctomycetota</taxon>
        <taxon>Planctomycetia</taxon>
        <taxon>Pirellulales</taxon>
        <taxon>Pirellulaceae</taxon>
        <taxon>Blastopirellula</taxon>
    </lineage>
</organism>
<dbReference type="SMART" id="SM00387">
    <property type="entry name" value="HATPase_c"/>
    <property type="match status" value="1"/>
</dbReference>
<dbReference type="InterPro" id="IPR005467">
    <property type="entry name" value="His_kinase_dom"/>
</dbReference>
<gene>
    <name evidence="13" type="ORF">DSM3645_25452</name>
</gene>
<evidence type="ECO:0000256" key="10">
    <source>
        <dbReference type="SAM" id="Phobius"/>
    </source>
</evidence>
<keyword evidence="10" id="KW-0812">Transmembrane</keyword>
<comment type="caution">
    <text evidence="13">The sequence shown here is derived from an EMBL/GenBank/DDBJ whole genome shotgun (WGS) entry which is preliminary data.</text>
</comment>